<evidence type="ECO:0000256" key="1">
    <source>
        <dbReference type="SAM" id="Phobius"/>
    </source>
</evidence>
<accession>A0A7C5J1D7</accession>
<evidence type="ECO:0000313" key="2">
    <source>
        <dbReference type="EMBL" id="HHH14048.1"/>
    </source>
</evidence>
<sequence length="129" mass="14371">MNERLDDDLEGRIRRALDEKAEGLDAATLSRLRQARERALARRPGTPGRLAWPGGGAARWAGALAGVALLVVGWMVWWQATEGALPVAGDDLEVLASAEDLRLYQELDFYLWLERERKGTLADEVEDRT</sequence>
<organism evidence="2">
    <name type="scientific">Thiolapillus brandeum</name>
    <dbReference type="NCBI Taxonomy" id="1076588"/>
    <lineage>
        <taxon>Bacteria</taxon>
        <taxon>Pseudomonadati</taxon>
        <taxon>Pseudomonadota</taxon>
        <taxon>Gammaproteobacteria</taxon>
        <taxon>Chromatiales</taxon>
        <taxon>Sedimenticolaceae</taxon>
        <taxon>Thiolapillus</taxon>
    </lineage>
</organism>
<reference evidence="2" key="1">
    <citation type="journal article" date="2020" name="mSystems">
        <title>Genome- and Community-Level Interaction Insights into Carbon Utilization and Element Cycling Functions of Hydrothermarchaeota in Hydrothermal Sediment.</title>
        <authorList>
            <person name="Zhou Z."/>
            <person name="Liu Y."/>
            <person name="Xu W."/>
            <person name="Pan J."/>
            <person name="Luo Z.H."/>
            <person name="Li M."/>
        </authorList>
    </citation>
    <scope>NUCLEOTIDE SEQUENCE [LARGE SCALE GENOMIC DNA]</scope>
    <source>
        <strain evidence="2">HyVt-535</strain>
    </source>
</reference>
<protein>
    <submittedName>
        <fullName evidence="2">DUF3619 family protein</fullName>
    </submittedName>
</protein>
<keyword evidence="1" id="KW-0812">Transmembrane</keyword>
<dbReference type="Proteomes" id="UP000886100">
    <property type="component" value="Unassembled WGS sequence"/>
</dbReference>
<gene>
    <name evidence="2" type="ORF">ENJ98_07405</name>
</gene>
<dbReference type="AlphaFoldDB" id="A0A7C5J1D7"/>
<proteinExistence type="predicted"/>
<name>A0A7C5J1D7_9GAMM</name>
<feature type="transmembrane region" description="Helical" evidence="1">
    <location>
        <begin position="57"/>
        <end position="77"/>
    </location>
</feature>
<keyword evidence="1" id="KW-0472">Membrane</keyword>
<dbReference type="Pfam" id="PF12279">
    <property type="entry name" value="DUF3619"/>
    <property type="match status" value="1"/>
</dbReference>
<keyword evidence="1" id="KW-1133">Transmembrane helix</keyword>
<dbReference type="EMBL" id="DROM01000443">
    <property type="protein sequence ID" value="HHH14048.1"/>
    <property type="molecule type" value="Genomic_DNA"/>
</dbReference>
<dbReference type="InterPro" id="IPR022064">
    <property type="entry name" value="DUF3619"/>
</dbReference>
<comment type="caution">
    <text evidence="2">The sequence shown here is derived from an EMBL/GenBank/DDBJ whole genome shotgun (WGS) entry which is preliminary data.</text>
</comment>